<name>A0ABR8YNE8_9CLOT</name>
<gene>
    <name evidence="2" type="ORF">H9637_01550</name>
</gene>
<reference evidence="2 3" key="1">
    <citation type="submission" date="2020-08" db="EMBL/GenBank/DDBJ databases">
        <title>A Genomic Blueprint of the Chicken Gut Microbiome.</title>
        <authorList>
            <person name="Gilroy R."/>
            <person name="Ravi A."/>
            <person name="Getino M."/>
            <person name="Pursley I."/>
            <person name="Horton D.L."/>
            <person name="Alikhan N.-F."/>
            <person name="Baker D."/>
            <person name="Gharbi K."/>
            <person name="Hall N."/>
            <person name="Watson M."/>
            <person name="Adriaenssens E.M."/>
            <person name="Foster-Nyarko E."/>
            <person name="Jarju S."/>
            <person name="Secka A."/>
            <person name="Antonio M."/>
            <person name="Oren A."/>
            <person name="Chaudhuri R."/>
            <person name="La Ragione R.M."/>
            <person name="Hildebrand F."/>
            <person name="Pallen M.J."/>
        </authorList>
    </citation>
    <scope>NUCLEOTIDE SEQUENCE [LARGE SCALE GENOMIC DNA]</scope>
    <source>
        <strain evidence="2 3">N37</strain>
    </source>
</reference>
<keyword evidence="3" id="KW-1185">Reference proteome</keyword>
<dbReference type="EMBL" id="JACSQB010000012">
    <property type="protein sequence ID" value="MBD8045740.1"/>
    <property type="molecule type" value="Genomic_DNA"/>
</dbReference>
<dbReference type="Proteomes" id="UP000627166">
    <property type="component" value="Unassembled WGS sequence"/>
</dbReference>
<evidence type="ECO:0000313" key="3">
    <source>
        <dbReference type="Proteomes" id="UP000627166"/>
    </source>
</evidence>
<protein>
    <submittedName>
        <fullName evidence="2">MBL fold metallo-hydrolase</fullName>
    </submittedName>
</protein>
<evidence type="ECO:0000259" key="1">
    <source>
        <dbReference type="Pfam" id="PF00753"/>
    </source>
</evidence>
<dbReference type="Pfam" id="PF00753">
    <property type="entry name" value="Lactamase_B"/>
    <property type="match status" value="1"/>
</dbReference>
<feature type="domain" description="Metallo-beta-lactamase" evidence="1">
    <location>
        <begin position="31"/>
        <end position="86"/>
    </location>
</feature>
<dbReference type="InterPro" id="IPR036866">
    <property type="entry name" value="RibonucZ/Hydroxyglut_hydro"/>
</dbReference>
<evidence type="ECO:0000313" key="2">
    <source>
        <dbReference type="EMBL" id="MBD8045740.1"/>
    </source>
</evidence>
<comment type="caution">
    <text evidence="2">The sequence shown here is derived from an EMBL/GenBank/DDBJ whole genome shotgun (WGS) entry which is preliminary data.</text>
</comment>
<proteinExistence type="predicted"/>
<dbReference type="PANTHER" id="PTHR30619">
    <property type="entry name" value="DNA INTERNALIZATION/COMPETENCE PROTEIN COMEC/REC2"/>
    <property type="match status" value="1"/>
</dbReference>
<accession>A0ABR8YNE8</accession>
<dbReference type="InterPro" id="IPR001279">
    <property type="entry name" value="Metallo-B-lactamas"/>
</dbReference>
<dbReference type="InterPro" id="IPR052159">
    <property type="entry name" value="Competence_DNA_uptake"/>
</dbReference>
<dbReference type="Gene3D" id="3.60.15.10">
    <property type="entry name" value="Ribonuclease Z/Hydroxyacylglutathione hydrolase-like"/>
    <property type="match status" value="1"/>
</dbReference>
<sequence>MPKSSPIKIAFLDVGHGDSIVLSMTDKKGLNRAIIVDSGNYIKTKKYIKENDIDIVDHILITHFHTDHYRGINSLIDSLTNSGILIKNICWEKDKVYREPEDEKTYVAFTTKLLDNHLKLGIDNGVKRFSNTDYIKLSIDDVDELDIKIVYPNNFAANKFSDKNVNNTSTVLKIEYRNKKIILPGDLEGEGWKILNTYLKDLRCDILKMPHHGDYFNSMEGVLSTKEIIDNTTPRFAVISTGKNDKYNHPDKNTIDCLRDEGVTVLCTQVTDICDDNRMDKRECAITKLDISRKGYNKNWCPCIGDIVFEIDEDIKLIPHTLDNILDIKKTFEAPKCINE</sequence>
<dbReference type="RefSeq" id="WP_191738722.1">
    <property type="nucleotide sequence ID" value="NZ_JACSQB010000012.1"/>
</dbReference>
<dbReference type="SUPFAM" id="SSF56281">
    <property type="entry name" value="Metallo-hydrolase/oxidoreductase"/>
    <property type="match status" value="1"/>
</dbReference>
<dbReference type="PANTHER" id="PTHR30619:SF1">
    <property type="entry name" value="RECOMBINATION PROTEIN 2"/>
    <property type="match status" value="1"/>
</dbReference>
<organism evidence="2 3">
    <name type="scientific">Clostridium faecium</name>
    <dbReference type="NCBI Taxonomy" id="2762223"/>
    <lineage>
        <taxon>Bacteria</taxon>
        <taxon>Bacillati</taxon>
        <taxon>Bacillota</taxon>
        <taxon>Clostridia</taxon>
        <taxon>Eubacteriales</taxon>
        <taxon>Clostridiaceae</taxon>
        <taxon>Clostridium</taxon>
    </lineage>
</organism>